<feature type="transmembrane region" description="Helical" evidence="6">
    <location>
        <begin position="63"/>
        <end position="87"/>
    </location>
</feature>
<protein>
    <recommendedName>
        <fullName evidence="7">Rhodopsin domain-containing protein</fullName>
    </recommendedName>
</protein>
<evidence type="ECO:0000313" key="9">
    <source>
        <dbReference type="Proteomes" id="UP000664534"/>
    </source>
</evidence>
<evidence type="ECO:0000256" key="5">
    <source>
        <dbReference type="ARBA" id="ARBA00038359"/>
    </source>
</evidence>
<reference evidence="8" key="1">
    <citation type="submission" date="2021-03" db="EMBL/GenBank/DDBJ databases">
        <authorList>
            <person name="Tagirdzhanova G."/>
        </authorList>
    </citation>
    <scope>NUCLEOTIDE SEQUENCE</scope>
</reference>
<sequence length="422" mass="46702">MAMSTGASGPPPPIPPAILHQPGFNLYDDQGGTIVGTMIALIVLASTFVVLRMTSRCLARAGFWWDDVLMIVALLFAIAPCICNIVAVKRVGFGKHIYVLGEIGAIKAATGYFHILYFFQLFFTLATGATKLTVLAFYRRIFPIAELMLILIIISTIVLMYTVGVSLLIIFQCHPISKFWILDGPGHCINGLNNLIISGSINTLLDFMVVCLPVPLLWRLRTSTRQKSILTGIFLTAGFVCIVSIIRIVTFSRADPADFTWNFVRVAIWSAVEPIVGIFGACLPSLRPLVTLLLDSNAYRSFAATTSRTFQTSTSSSVLKSNQSKSKHRESTTFARIEEQDGNAKTQRLPWRDQKGPRVYDNDADGHKFTVYGGRDQHGRGEISAIEMERTSDVEPPIGGIRVKTEILLSSSKRLDYNKRLY</sequence>
<dbReference type="Proteomes" id="UP000664534">
    <property type="component" value="Unassembled WGS sequence"/>
</dbReference>
<dbReference type="PANTHER" id="PTHR33048:SF47">
    <property type="entry name" value="INTEGRAL MEMBRANE PROTEIN-RELATED"/>
    <property type="match status" value="1"/>
</dbReference>
<evidence type="ECO:0000256" key="4">
    <source>
        <dbReference type="ARBA" id="ARBA00023136"/>
    </source>
</evidence>
<dbReference type="PANTHER" id="PTHR33048">
    <property type="entry name" value="PTH11-LIKE INTEGRAL MEMBRANE PROTEIN (AFU_ORTHOLOGUE AFUA_5G11245)"/>
    <property type="match status" value="1"/>
</dbReference>
<keyword evidence="2 6" id="KW-0812">Transmembrane</keyword>
<comment type="caution">
    <text evidence="8">The sequence shown here is derived from an EMBL/GenBank/DDBJ whole genome shotgun (WGS) entry which is preliminary data.</text>
</comment>
<comment type="subcellular location">
    <subcellularLocation>
        <location evidence="1">Membrane</location>
        <topology evidence="1">Multi-pass membrane protein</topology>
    </subcellularLocation>
</comment>
<dbReference type="Pfam" id="PF20684">
    <property type="entry name" value="Fung_rhodopsin"/>
    <property type="match status" value="1"/>
</dbReference>
<keyword evidence="4 6" id="KW-0472">Membrane</keyword>
<organism evidence="8 9">
    <name type="scientific">Imshaugia aleurites</name>
    <dbReference type="NCBI Taxonomy" id="172621"/>
    <lineage>
        <taxon>Eukaryota</taxon>
        <taxon>Fungi</taxon>
        <taxon>Dikarya</taxon>
        <taxon>Ascomycota</taxon>
        <taxon>Pezizomycotina</taxon>
        <taxon>Lecanoromycetes</taxon>
        <taxon>OSLEUM clade</taxon>
        <taxon>Lecanoromycetidae</taxon>
        <taxon>Lecanorales</taxon>
        <taxon>Lecanorineae</taxon>
        <taxon>Parmeliaceae</taxon>
        <taxon>Imshaugia</taxon>
    </lineage>
</organism>
<evidence type="ECO:0000256" key="2">
    <source>
        <dbReference type="ARBA" id="ARBA00022692"/>
    </source>
</evidence>
<evidence type="ECO:0000256" key="1">
    <source>
        <dbReference type="ARBA" id="ARBA00004141"/>
    </source>
</evidence>
<evidence type="ECO:0000256" key="3">
    <source>
        <dbReference type="ARBA" id="ARBA00022989"/>
    </source>
</evidence>
<gene>
    <name evidence="8" type="ORF">IMSHALPRED_002872</name>
</gene>
<name>A0A8H3J6J0_9LECA</name>
<feature type="transmembrane region" description="Helical" evidence="6">
    <location>
        <begin position="149"/>
        <end position="171"/>
    </location>
</feature>
<keyword evidence="3 6" id="KW-1133">Transmembrane helix</keyword>
<proteinExistence type="inferred from homology"/>
<keyword evidence="9" id="KW-1185">Reference proteome</keyword>
<dbReference type="OrthoDB" id="10017208at2759"/>
<dbReference type="GO" id="GO:0016020">
    <property type="term" value="C:membrane"/>
    <property type="evidence" value="ECO:0007669"/>
    <property type="project" value="UniProtKB-SubCell"/>
</dbReference>
<feature type="domain" description="Rhodopsin" evidence="7">
    <location>
        <begin position="51"/>
        <end position="290"/>
    </location>
</feature>
<feature type="transmembrane region" description="Helical" evidence="6">
    <location>
        <begin position="31"/>
        <end position="51"/>
    </location>
</feature>
<feature type="transmembrane region" description="Helical" evidence="6">
    <location>
        <begin position="191"/>
        <end position="217"/>
    </location>
</feature>
<feature type="transmembrane region" description="Helical" evidence="6">
    <location>
        <begin position="229"/>
        <end position="251"/>
    </location>
</feature>
<evidence type="ECO:0000313" key="8">
    <source>
        <dbReference type="EMBL" id="CAF9941740.1"/>
    </source>
</evidence>
<dbReference type="EMBL" id="CAJPDT010000155">
    <property type="protein sequence ID" value="CAF9941740.1"/>
    <property type="molecule type" value="Genomic_DNA"/>
</dbReference>
<dbReference type="InterPro" id="IPR052337">
    <property type="entry name" value="SAT4-like"/>
</dbReference>
<evidence type="ECO:0000256" key="6">
    <source>
        <dbReference type="SAM" id="Phobius"/>
    </source>
</evidence>
<feature type="transmembrane region" description="Helical" evidence="6">
    <location>
        <begin position="115"/>
        <end position="137"/>
    </location>
</feature>
<accession>A0A8H3J6J0</accession>
<comment type="similarity">
    <text evidence="5">Belongs to the SAT4 family.</text>
</comment>
<evidence type="ECO:0000259" key="7">
    <source>
        <dbReference type="Pfam" id="PF20684"/>
    </source>
</evidence>
<dbReference type="InterPro" id="IPR049326">
    <property type="entry name" value="Rhodopsin_dom_fungi"/>
</dbReference>
<dbReference type="AlphaFoldDB" id="A0A8H3J6J0"/>
<feature type="transmembrane region" description="Helical" evidence="6">
    <location>
        <begin position="263"/>
        <end position="283"/>
    </location>
</feature>